<organism evidence="1 2">
    <name type="scientific">Grifola frondosa</name>
    <name type="common">Maitake</name>
    <name type="synonym">Polyporus frondosus</name>
    <dbReference type="NCBI Taxonomy" id="5627"/>
    <lineage>
        <taxon>Eukaryota</taxon>
        <taxon>Fungi</taxon>
        <taxon>Dikarya</taxon>
        <taxon>Basidiomycota</taxon>
        <taxon>Agaricomycotina</taxon>
        <taxon>Agaricomycetes</taxon>
        <taxon>Polyporales</taxon>
        <taxon>Grifolaceae</taxon>
        <taxon>Grifola</taxon>
    </lineage>
</organism>
<keyword evidence="2" id="KW-1185">Reference proteome</keyword>
<dbReference type="AlphaFoldDB" id="A0A1C7M7U5"/>
<dbReference type="SUPFAM" id="SSF51971">
    <property type="entry name" value="Nucleotide-binding domain"/>
    <property type="match status" value="1"/>
</dbReference>
<comment type="caution">
    <text evidence="1">The sequence shown here is derived from an EMBL/GenBank/DDBJ whole genome shotgun (WGS) entry which is preliminary data.</text>
</comment>
<reference evidence="1 2" key="1">
    <citation type="submission" date="2016-03" db="EMBL/GenBank/DDBJ databases">
        <title>Whole genome sequencing of Grifola frondosa 9006-11.</title>
        <authorList>
            <person name="Min B."/>
            <person name="Park H."/>
            <person name="Kim J.-G."/>
            <person name="Cho H."/>
            <person name="Oh Y.-L."/>
            <person name="Kong W.-S."/>
            <person name="Choi I.-G."/>
        </authorList>
    </citation>
    <scope>NUCLEOTIDE SEQUENCE [LARGE SCALE GENOMIC DNA]</scope>
    <source>
        <strain evidence="1 2">9006-11</strain>
    </source>
</reference>
<dbReference type="STRING" id="5627.A0A1C7M7U5"/>
<sequence length="133" mass="14731">MSFVHASRTSAYAMDVFTRLSPTRTASFLFDALYTFVQDIIIGAFKPWPPPPSLDRPILEPRVAVVGAGLTGVSSAAHAVAHGFGTIWAHVNETSGSQLNFLLHRFHPTVLYSCAFLLRGKILGEVRRVWKEY</sequence>
<accession>A0A1C7M7U5</accession>
<proteinExistence type="predicted"/>
<name>A0A1C7M7U5_GRIFR</name>
<protein>
    <submittedName>
        <fullName evidence="1">Uncharacterized protein</fullName>
    </submittedName>
</protein>
<dbReference type="EMBL" id="LUGG01000007">
    <property type="protein sequence ID" value="OBZ72902.1"/>
    <property type="molecule type" value="Genomic_DNA"/>
</dbReference>
<gene>
    <name evidence="1" type="ORF">A0H81_06867</name>
</gene>
<evidence type="ECO:0000313" key="1">
    <source>
        <dbReference type="EMBL" id="OBZ72902.1"/>
    </source>
</evidence>
<evidence type="ECO:0000313" key="2">
    <source>
        <dbReference type="Proteomes" id="UP000092993"/>
    </source>
</evidence>
<dbReference type="Proteomes" id="UP000092993">
    <property type="component" value="Unassembled WGS sequence"/>
</dbReference>
<dbReference type="OrthoDB" id="66881at2759"/>